<evidence type="ECO:0000313" key="3">
    <source>
        <dbReference type="Proteomes" id="UP000014803"/>
    </source>
</evidence>
<protein>
    <submittedName>
        <fullName evidence="2">Uncharacterized protein</fullName>
    </submittedName>
</protein>
<feature type="compositionally biased region" description="Basic and acidic residues" evidence="1">
    <location>
        <begin position="1"/>
        <end position="17"/>
    </location>
</feature>
<proteinExistence type="predicted"/>
<sequence length="33" mass="3458">MHDPSHAGGGDERREAPAVRGVSAEIDRIARGS</sequence>
<dbReference type="EMBL" id="CP003969">
    <property type="protein sequence ID" value="AGP37557.1"/>
    <property type="molecule type" value="Genomic_DNA"/>
</dbReference>
<accession>S4XWH9</accession>
<gene>
    <name evidence="2" type="ORF">SCE1572_25525</name>
</gene>
<name>S4XWH9_SORCE</name>
<dbReference type="STRING" id="1254432.SCE1572_25525"/>
<evidence type="ECO:0000256" key="1">
    <source>
        <dbReference type="SAM" id="MobiDB-lite"/>
    </source>
</evidence>
<reference evidence="2 3" key="1">
    <citation type="journal article" date="2013" name="Sci. Rep.">
        <title>Extraordinary expansion of a Sorangium cellulosum genome from an alkaline milieu.</title>
        <authorList>
            <person name="Han K."/>
            <person name="Li Z.F."/>
            <person name="Peng R."/>
            <person name="Zhu L.P."/>
            <person name="Zhou T."/>
            <person name="Wang L.G."/>
            <person name="Li S.G."/>
            <person name="Zhang X.B."/>
            <person name="Hu W."/>
            <person name="Wu Z.H."/>
            <person name="Qin N."/>
            <person name="Li Y.Z."/>
        </authorList>
    </citation>
    <scope>NUCLEOTIDE SEQUENCE [LARGE SCALE GENOMIC DNA]</scope>
    <source>
        <strain evidence="2 3">So0157-2</strain>
    </source>
</reference>
<dbReference type="HOGENOM" id="CLU_3383833_0_0_7"/>
<dbReference type="Proteomes" id="UP000014803">
    <property type="component" value="Chromosome"/>
</dbReference>
<dbReference type="AlphaFoldDB" id="S4XWH9"/>
<evidence type="ECO:0000313" key="2">
    <source>
        <dbReference type="EMBL" id="AGP37557.1"/>
    </source>
</evidence>
<dbReference type="KEGG" id="scu:SCE1572_25525"/>
<feature type="region of interest" description="Disordered" evidence="1">
    <location>
        <begin position="1"/>
        <end position="33"/>
    </location>
</feature>
<organism evidence="2 3">
    <name type="scientific">Sorangium cellulosum So0157-2</name>
    <dbReference type="NCBI Taxonomy" id="1254432"/>
    <lineage>
        <taxon>Bacteria</taxon>
        <taxon>Pseudomonadati</taxon>
        <taxon>Myxococcota</taxon>
        <taxon>Polyangia</taxon>
        <taxon>Polyangiales</taxon>
        <taxon>Polyangiaceae</taxon>
        <taxon>Sorangium</taxon>
    </lineage>
</organism>